<dbReference type="SMART" id="SM00717">
    <property type="entry name" value="SANT"/>
    <property type="match status" value="1"/>
</dbReference>
<feature type="chain" id="PRO_5046276116" description="Myb-like domain-containing protein" evidence="1">
    <location>
        <begin position="20"/>
        <end position="104"/>
    </location>
</feature>
<gene>
    <name evidence="3" type="ORF">CHARACLAT_021257</name>
</gene>
<dbReference type="Proteomes" id="UP001352852">
    <property type="component" value="Unassembled WGS sequence"/>
</dbReference>
<reference evidence="3 4" key="1">
    <citation type="submission" date="2021-06" db="EMBL/GenBank/DDBJ databases">
        <authorList>
            <person name="Palmer J.M."/>
        </authorList>
    </citation>
    <scope>NUCLEOTIDE SEQUENCE [LARGE SCALE GENOMIC DNA]</scope>
    <source>
        <strain evidence="3 4">CL_MEX2019</strain>
        <tissue evidence="3">Muscle</tissue>
    </source>
</reference>
<sequence>MGWVLLKLGINSLVSLSSQLHTCWISNRMAGQRKPNWTEAEKQKLCDLVEEKHERFGPTKETQNVTWEEIARCLAVAFPGNDRTSGQCKAKWKSMQTGGLSWML</sequence>
<evidence type="ECO:0000313" key="3">
    <source>
        <dbReference type="EMBL" id="MED6274918.1"/>
    </source>
</evidence>
<dbReference type="EMBL" id="JAHUTJ010026657">
    <property type="protein sequence ID" value="MED6274918.1"/>
    <property type="molecule type" value="Genomic_DNA"/>
</dbReference>
<proteinExistence type="predicted"/>
<evidence type="ECO:0000313" key="4">
    <source>
        <dbReference type="Proteomes" id="UP001352852"/>
    </source>
</evidence>
<dbReference type="SUPFAM" id="SSF46689">
    <property type="entry name" value="Homeodomain-like"/>
    <property type="match status" value="1"/>
</dbReference>
<dbReference type="PROSITE" id="PS50090">
    <property type="entry name" value="MYB_LIKE"/>
    <property type="match status" value="1"/>
</dbReference>
<keyword evidence="4" id="KW-1185">Reference proteome</keyword>
<dbReference type="InterPro" id="IPR009057">
    <property type="entry name" value="Homeodomain-like_sf"/>
</dbReference>
<evidence type="ECO:0000256" key="1">
    <source>
        <dbReference type="SAM" id="SignalP"/>
    </source>
</evidence>
<dbReference type="InterPro" id="IPR044822">
    <property type="entry name" value="Myb_DNA-bind_4"/>
</dbReference>
<accession>A0ABU7DME2</accession>
<feature type="signal peptide" evidence="1">
    <location>
        <begin position="1"/>
        <end position="19"/>
    </location>
</feature>
<evidence type="ECO:0000259" key="2">
    <source>
        <dbReference type="PROSITE" id="PS50090"/>
    </source>
</evidence>
<organism evidence="3 4">
    <name type="scientific">Characodon lateralis</name>
    <dbReference type="NCBI Taxonomy" id="208331"/>
    <lineage>
        <taxon>Eukaryota</taxon>
        <taxon>Metazoa</taxon>
        <taxon>Chordata</taxon>
        <taxon>Craniata</taxon>
        <taxon>Vertebrata</taxon>
        <taxon>Euteleostomi</taxon>
        <taxon>Actinopterygii</taxon>
        <taxon>Neopterygii</taxon>
        <taxon>Teleostei</taxon>
        <taxon>Neoteleostei</taxon>
        <taxon>Acanthomorphata</taxon>
        <taxon>Ovalentaria</taxon>
        <taxon>Atherinomorphae</taxon>
        <taxon>Cyprinodontiformes</taxon>
        <taxon>Goodeidae</taxon>
        <taxon>Characodon</taxon>
    </lineage>
</organism>
<feature type="domain" description="Myb-like" evidence="2">
    <location>
        <begin position="29"/>
        <end position="96"/>
    </location>
</feature>
<name>A0ABU7DME2_9TELE</name>
<protein>
    <recommendedName>
        <fullName evidence="2">Myb-like domain-containing protein</fullName>
    </recommendedName>
</protein>
<comment type="caution">
    <text evidence="3">The sequence shown here is derived from an EMBL/GenBank/DDBJ whole genome shotgun (WGS) entry which is preliminary data.</text>
</comment>
<dbReference type="Pfam" id="PF13837">
    <property type="entry name" value="Myb_DNA-bind_4"/>
    <property type="match status" value="1"/>
</dbReference>
<dbReference type="Gene3D" id="1.10.10.60">
    <property type="entry name" value="Homeodomain-like"/>
    <property type="match status" value="1"/>
</dbReference>
<dbReference type="InterPro" id="IPR001005">
    <property type="entry name" value="SANT/Myb"/>
</dbReference>
<keyword evidence="1" id="KW-0732">Signal</keyword>